<feature type="compositionally biased region" description="Low complexity" evidence="1">
    <location>
        <begin position="20"/>
        <end position="33"/>
    </location>
</feature>
<evidence type="ECO:0000313" key="2">
    <source>
        <dbReference type="Proteomes" id="UP000887540"/>
    </source>
</evidence>
<evidence type="ECO:0000313" key="3">
    <source>
        <dbReference type="WBParaSite" id="ACRNAN_scaffold12391.g28074.t1"/>
    </source>
</evidence>
<reference evidence="3" key="1">
    <citation type="submission" date="2022-11" db="UniProtKB">
        <authorList>
            <consortium name="WormBaseParasite"/>
        </authorList>
    </citation>
    <scope>IDENTIFICATION</scope>
</reference>
<protein>
    <submittedName>
        <fullName evidence="3">Uncharacterized protein</fullName>
    </submittedName>
</protein>
<keyword evidence="2" id="KW-1185">Reference proteome</keyword>
<accession>A0A914CP69</accession>
<sequence>MSESSLLDYLPSDNIPSLFNSSNNRQSPSPNVSTDGIGIESLANLSGLEGYENLVTNTDKNSETSGDNEHEESTATDIDQNNLIVDVEGNRDIEGSWTERYLQHVQILNQHESSSMRSIFASATSGVKVEIQKMEVDSLELIQLKLENEYLKKMLIETKQIYEAKLKRVQNLSESTAKLSITRGIQK</sequence>
<dbReference type="WBParaSite" id="ACRNAN_scaffold12391.g28074.t1">
    <property type="protein sequence ID" value="ACRNAN_scaffold12391.g28074.t1"/>
    <property type="gene ID" value="ACRNAN_scaffold12391.g28074"/>
</dbReference>
<proteinExistence type="predicted"/>
<name>A0A914CP69_9BILA</name>
<evidence type="ECO:0000256" key="1">
    <source>
        <dbReference type="SAM" id="MobiDB-lite"/>
    </source>
</evidence>
<organism evidence="2 3">
    <name type="scientific">Acrobeloides nanus</name>
    <dbReference type="NCBI Taxonomy" id="290746"/>
    <lineage>
        <taxon>Eukaryota</taxon>
        <taxon>Metazoa</taxon>
        <taxon>Ecdysozoa</taxon>
        <taxon>Nematoda</taxon>
        <taxon>Chromadorea</taxon>
        <taxon>Rhabditida</taxon>
        <taxon>Tylenchina</taxon>
        <taxon>Cephalobomorpha</taxon>
        <taxon>Cephaloboidea</taxon>
        <taxon>Cephalobidae</taxon>
        <taxon>Acrobeloides</taxon>
    </lineage>
</organism>
<dbReference type="AlphaFoldDB" id="A0A914CP69"/>
<dbReference type="Proteomes" id="UP000887540">
    <property type="component" value="Unplaced"/>
</dbReference>
<feature type="region of interest" description="Disordered" evidence="1">
    <location>
        <begin position="57"/>
        <end position="80"/>
    </location>
</feature>
<feature type="region of interest" description="Disordered" evidence="1">
    <location>
        <begin position="1"/>
        <end position="38"/>
    </location>
</feature>